<protein>
    <submittedName>
        <fullName evidence="1">Uncharacterized protein</fullName>
    </submittedName>
</protein>
<evidence type="ECO:0000313" key="1">
    <source>
        <dbReference type="EMBL" id="CAI9295618.1"/>
    </source>
</evidence>
<evidence type="ECO:0000313" key="2">
    <source>
        <dbReference type="Proteomes" id="UP001177003"/>
    </source>
</evidence>
<dbReference type="Proteomes" id="UP001177003">
    <property type="component" value="Chromosome 8"/>
</dbReference>
<accession>A0AA36EGI6</accession>
<dbReference type="EMBL" id="OX465084">
    <property type="protein sequence ID" value="CAI9295618.1"/>
    <property type="molecule type" value="Genomic_DNA"/>
</dbReference>
<gene>
    <name evidence="1" type="ORF">LSALG_LOCUS34547</name>
</gene>
<proteinExistence type="predicted"/>
<sequence>MMTSHKLDISAVGRGVTPDANLDTFLSSGPTSAQERREKKARVKQLIGKMLVMKHCGRNSPGDHLEMFFWETGKKFIDKHGDRSGFLMWGYDADKKMWIVKCKSEQIE</sequence>
<organism evidence="1 2">
    <name type="scientific">Lactuca saligna</name>
    <name type="common">Willowleaf lettuce</name>
    <dbReference type="NCBI Taxonomy" id="75948"/>
    <lineage>
        <taxon>Eukaryota</taxon>
        <taxon>Viridiplantae</taxon>
        <taxon>Streptophyta</taxon>
        <taxon>Embryophyta</taxon>
        <taxon>Tracheophyta</taxon>
        <taxon>Spermatophyta</taxon>
        <taxon>Magnoliopsida</taxon>
        <taxon>eudicotyledons</taxon>
        <taxon>Gunneridae</taxon>
        <taxon>Pentapetalae</taxon>
        <taxon>asterids</taxon>
        <taxon>campanulids</taxon>
        <taxon>Asterales</taxon>
        <taxon>Asteraceae</taxon>
        <taxon>Cichorioideae</taxon>
        <taxon>Cichorieae</taxon>
        <taxon>Lactucinae</taxon>
        <taxon>Lactuca</taxon>
    </lineage>
</organism>
<reference evidence="1" key="1">
    <citation type="submission" date="2023-04" db="EMBL/GenBank/DDBJ databases">
        <authorList>
            <person name="Vijverberg K."/>
            <person name="Xiong W."/>
            <person name="Schranz E."/>
        </authorList>
    </citation>
    <scope>NUCLEOTIDE SEQUENCE</scope>
</reference>
<keyword evidence="2" id="KW-1185">Reference proteome</keyword>
<name>A0AA36EGI6_LACSI</name>
<dbReference type="AlphaFoldDB" id="A0AA36EGI6"/>